<evidence type="ECO:0000256" key="10">
    <source>
        <dbReference type="ARBA" id="ARBA00023270"/>
    </source>
</evidence>
<protein>
    <recommendedName>
        <fullName evidence="13">S-adenosylmethionine decarboxylase proenzyme</fullName>
        <ecNumber evidence="13">4.1.1.50</ecNumber>
    </recommendedName>
</protein>
<evidence type="ECO:0000256" key="7">
    <source>
        <dbReference type="ARBA" id="ARBA00023115"/>
    </source>
</evidence>
<dbReference type="EnsemblMetazoa" id="XM_038221685.1">
    <property type="protein sequence ID" value="XP_038077613.1"/>
    <property type="gene ID" value="LOC119745373"/>
</dbReference>
<dbReference type="GO" id="GO:0006597">
    <property type="term" value="P:spermine biosynthetic process"/>
    <property type="evidence" value="ECO:0007669"/>
    <property type="project" value="InterPro"/>
</dbReference>
<evidence type="ECO:0000256" key="5">
    <source>
        <dbReference type="ARBA" id="ARBA00022813"/>
    </source>
</evidence>
<evidence type="ECO:0000256" key="15">
    <source>
        <dbReference type="PIRSR" id="PIRSR001355-3"/>
    </source>
</evidence>
<evidence type="ECO:0000256" key="3">
    <source>
        <dbReference type="ARBA" id="ARBA00022691"/>
    </source>
</evidence>
<dbReference type="AlphaFoldDB" id="A0A914BMU6"/>
<evidence type="ECO:0000313" key="19">
    <source>
        <dbReference type="Proteomes" id="UP000887568"/>
    </source>
</evidence>
<comment type="similarity">
    <text evidence="2 13">Belongs to the eukaryotic AdoMetDC family.</text>
</comment>
<evidence type="ECO:0000256" key="1">
    <source>
        <dbReference type="ARBA" id="ARBA00004911"/>
    </source>
</evidence>
<evidence type="ECO:0000256" key="8">
    <source>
        <dbReference type="ARBA" id="ARBA00023145"/>
    </source>
</evidence>
<reference evidence="18" key="1">
    <citation type="submission" date="2022-11" db="UniProtKB">
        <authorList>
            <consortium name="EnsemblMetazoa"/>
        </authorList>
    </citation>
    <scope>IDENTIFICATION</scope>
</reference>
<dbReference type="InterPro" id="IPR018166">
    <property type="entry name" value="S-AdoMet_deCO2ase_CS"/>
</dbReference>
<feature type="chain" id="PRO_5042321998" description="S-adenosylmethionine decarboxylase beta chain" evidence="17">
    <location>
        <begin position="1"/>
        <end position="80"/>
    </location>
</feature>
<feature type="active site" description="Proton donor; for catalytic activity" evidence="14">
    <location>
        <position position="95"/>
    </location>
</feature>
<comment type="catalytic activity">
    <reaction evidence="12 13">
        <text>S-adenosyl-L-methionine + H(+) = S-adenosyl 3-(methylsulfanyl)propylamine + CO2</text>
        <dbReference type="Rhea" id="RHEA:15981"/>
        <dbReference type="ChEBI" id="CHEBI:15378"/>
        <dbReference type="ChEBI" id="CHEBI:16526"/>
        <dbReference type="ChEBI" id="CHEBI:57443"/>
        <dbReference type="ChEBI" id="CHEBI:59789"/>
        <dbReference type="EC" id="4.1.1.50"/>
    </reaction>
</comment>
<evidence type="ECO:0000256" key="2">
    <source>
        <dbReference type="ARBA" id="ARBA00008466"/>
    </source>
</evidence>
<dbReference type="GO" id="GO:0005829">
    <property type="term" value="C:cytosol"/>
    <property type="evidence" value="ECO:0007669"/>
    <property type="project" value="TreeGrafter"/>
</dbReference>
<keyword evidence="9 13" id="KW-0456">Lyase</keyword>
<evidence type="ECO:0000256" key="6">
    <source>
        <dbReference type="ARBA" id="ARBA00023066"/>
    </source>
</evidence>
<feature type="chain" id="PRO_5042321997" description="S-adenosylmethionine decarboxylase alpha chain" evidence="17">
    <location>
        <begin position="81"/>
        <end position="343"/>
    </location>
</feature>
<dbReference type="SUPFAM" id="SSF56276">
    <property type="entry name" value="S-adenosylmethionine decarboxylase"/>
    <property type="match status" value="1"/>
</dbReference>
<keyword evidence="10 13" id="KW-0704">Schiff base</keyword>
<dbReference type="InterPro" id="IPR048283">
    <property type="entry name" value="AdoMetDC-like"/>
</dbReference>
<keyword evidence="11 13" id="KW-0670">Pyruvate</keyword>
<evidence type="ECO:0000256" key="17">
    <source>
        <dbReference type="PIRSR" id="PIRSR001355-5"/>
    </source>
</evidence>
<feature type="active site" description="Proton acceptor; for processing activity" evidence="14">
    <location>
        <position position="253"/>
    </location>
</feature>
<dbReference type="EC" id="4.1.1.50" evidence="13"/>
<dbReference type="PANTHER" id="PTHR11570">
    <property type="entry name" value="S-ADENOSYLMETHIONINE DECARBOXYLASE"/>
    <property type="match status" value="1"/>
</dbReference>
<evidence type="ECO:0000256" key="16">
    <source>
        <dbReference type="PIRSR" id="PIRSR001355-4"/>
    </source>
</evidence>
<feature type="active site" description="Schiff-base intermediate with substrate; via pyruvic acid" evidence="14">
    <location>
        <position position="81"/>
    </location>
</feature>
<proteinExistence type="inferred from homology"/>
<evidence type="ECO:0000256" key="12">
    <source>
        <dbReference type="ARBA" id="ARBA00048112"/>
    </source>
</evidence>
<dbReference type="PIRSF" id="PIRSF001355">
    <property type="entry name" value="S-AdenosylMet_decarboxylase"/>
    <property type="match status" value="1"/>
</dbReference>
<evidence type="ECO:0000256" key="9">
    <source>
        <dbReference type="ARBA" id="ARBA00023239"/>
    </source>
</evidence>
<dbReference type="Gene3D" id="3.60.90.10">
    <property type="entry name" value="S-adenosylmethionine decarboxylase"/>
    <property type="match status" value="1"/>
</dbReference>
<dbReference type="GO" id="GO:0008295">
    <property type="term" value="P:spermidine biosynthetic process"/>
    <property type="evidence" value="ECO:0007669"/>
    <property type="project" value="UniProtKB-KW"/>
</dbReference>
<evidence type="ECO:0000256" key="4">
    <source>
        <dbReference type="ARBA" id="ARBA00022793"/>
    </source>
</evidence>
<keyword evidence="7 13" id="KW-0620">Polyamine biosynthesis</keyword>
<sequence length="343" mass="39467">MELPGVVTEGSQLTHYEGTEKLLEIWFEPLRHRNGDIHGQGTPDLKVIPRERLVELMKLVHCEIVSEKCRDEHHAYVLSESSMFLSKERFILKTCGTTTLLSAIEPILKLAKDFCGFTFKTVFYSRKNFFRPELQEVPHRNFEDEVHYLDTLFDCGAAYMLGRINGDCWHLYTLDICNGQNQPDQTLEILMTQLDPSIMKHFKDTTGRKAADVTKASGIADLLPDCQIDDFLFEPCGYSMNGLLPKDGYMTIHVTPEEEYSYVSFETNIELEDYGDLVNKVLTTFNPGKCVMTLFASKTAKCGTSMKALSETFLDKYRRHDRQFSQFQTYDLTFATYIRDKKV</sequence>
<dbReference type="PROSITE" id="PS01336">
    <property type="entry name" value="ADOMETDC"/>
    <property type="match status" value="1"/>
</dbReference>
<dbReference type="Pfam" id="PF01536">
    <property type="entry name" value="SAM_decarbox"/>
    <property type="match status" value="1"/>
</dbReference>
<feature type="modified residue" description="Pyruvic acid (Ser); by autocatalysis" evidence="15">
    <location>
        <position position="81"/>
    </location>
</feature>
<keyword evidence="3 13" id="KW-0949">S-adenosyl-L-methionine</keyword>
<evidence type="ECO:0000256" key="14">
    <source>
        <dbReference type="PIRSR" id="PIRSR001355-1"/>
    </source>
</evidence>
<keyword evidence="5 16" id="KW-0068">Autocatalytic cleavage</keyword>
<dbReference type="InterPro" id="IPR016067">
    <property type="entry name" value="S-AdoMet_deCO2ase_core"/>
</dbReference>
<evidence type="ECO:0000256" key="13">
    <source>
        <dbReference type="PIRNR" id="PIRNR001355"/>
    </source>
</evidence>
<feature type="site" description="Cleavage (non-hydrolytic); by autolysis" evidence="16">
    <location>
        <begin position="80"/>
        <end position="81"/>
    </location>
</feature>
<keyword evidence="6 13" id="KW-0745">Spermidine biosynthesis</keyword>
<dbReference type="Proteomes" id="UP000887568">
    <property type="component" value="Unplaced"/>
</dbReference>
<dbReference type="GeneID" id="119745373"/>
<keyword evidence="8 13" id="KW-0865">Zymogen</keyword>
<keyword evidence="4 13" id="KW-0210">Decarboxylase</keyword>
<evidence type="ECO:0000313" key="18">
    <source>
        <dbReference type="EnsemblMetazoa" id="XP_038077613.1"/>
    </source>
</evidence>
<accession>A0A914BMU6</accession>
<dbReference type="GO" id="GO:0004014">
    <property type="term" value="F:adenosylmethionine decarboxylase activity"/>
    <property type="evidence" value="ECO:0007669"/>
    <property type="project" value="UniProtKB-EC"/>
</dbReference>
<dbReference type="OrthoDB" id="1068353at2759"/>
<evidence type="ECO:0000256" key="11">
    <source>
        <dbReference type="ARBA" id="ARBA00023317"/>
    </source>
</evidence>
<feature type="active site" description="Proton acceptor; for processing activity" evidence="14">
    <location>
        <position position="239"/>
    </location>
</feature>
<dbReference type="CTD" id="262"/>
<keyword evidence="19" id="KW-1185">Reference proteome</keyword>
<comment type="cofactor">
    <cofactor evidence="13">
        <name>pyruvate</name>
        <dbReference type="ChEBI" id="CHEBI:15361"/>
    </cofactor>
    <text evidence="13">Binds 1 pyruvoyl group covalently per subunit.</text>
</comment>
<comment type="pathway">
    <text evidence="1 13">Amine and polyamine biosynthesis; S-adenosylmethioninamine biosynthesis; S-adenosylmethioninamine from S-adenosyl-L-methionine: step 1/1.</text>
</comment>
<dbReference type="OMA" id="WFEESSN"/>
<dbReference type="NCBIfam" id="TIGR00535">
    <property type="entry name" value="SAM_DCase"/>
    <property type="match status" value="1"/>
</dbReference>
<dbReference type="PANTHER" id="PTHR11570:SF0">
    <property type="entry name" value="S-ADENOSYLMETHIONINE DECARBOXYLASE PROENZYME"/>
    <property type="match status" value="1"/>
</dbReference>
<organism evidence="18 19">
    <name type="scientific">Patiria miniata</name>
    <name type="common">Bat star</name>
    <name type="synonym">Asterina miniata</name>
    <dbReference type="NCBI Taxonomy" id="46514"/>
    <lineage>
        <taxon>Eukaryota</taxon>
        <taxon>Metazoa</taxon>
        <taxon>Echinodermata</taxon>
        <taxon>Eleutherozoa</taxon>
        <taxon>Asterozoa</taxon>
        <taxon>Asteroidea</taxon>
        <taxon>Valvatacea</taxon>
        <taxon>Valvatida</taxon>
        <taxon>Asterinidae</taxon>
        <taxon>Patiria</taxon>
    </lineage>
</organism>
<dbReference type="InterPro" id="IPR001985">
    <property type="entry name" value="S-AdoMet_decarboxylase_euk"/>
</dbReference>
<dbReference type="RefSeq" id="XP_038077613.1">
    <property type="nucleotide sequence ID" value="XM_038221685.1"/>
</dbReference>
<name>A0A914BMU6_PATMI</name>